<accession>D7MX82</accession>
<keyword evidence="2" id="KW-1185">Reference proteome</keyword>
<proteinExistence type="predicted"/>
<protein>
    <submittedName>
        <fullName evidence="1">Uncharacterized protein</fullName>
    </submittedName>
</protein>
<dbReference type="AlphaFoldDB" id="D7MX82"/>
<gene>
    <name evidence="1" type="ORF">ARALYDRAFT_359508</name>
</gene>
<dbReference type="Proteomes" id="UP000008694">
    <property type="component" value="Unassembled WGS sequence"/>
</dbReference>
<name>D7MX82_ARALL</name>
<reference evidence="2" key="1">
    <citation type="journal article" date="2011" name="Nat. Genet.">
        <title>The Arabidopsis lyrata genome sequence and the basis of rapid genome size change.</title>
        <authorList>
            <person name="Hu T.T."/>
            <person name="Pattyn P."/>
            <person name="Bakker E.G."/>
            <person name="Cao J."/>
            <person name="Cheng J.-F."/>
            <person name="Clark R.M."/>
            <person name="Fahlgren N."/>
            <person name="Fawcett J.A."/>
            <person name="Grimwood J."/>
            <person name="Gundlach H."/>
            <person name="Haberer G."/>
            <person name="Hollister J.D."/>
            <person name="Ossowski S."/>
            <person name="Ottilar R.P."/>
            <person name="Salamov A.A."/>
            <person name="Schneeberger K."/>
            <person name="Spannagl M."/>
            <person name="Wang X."/>
            <person name="Yang L."/>
            <person name="Nasrallah M.E."/>
            <person name="Bergelson J."/>
            <person name="Carrington J.C."/>
            <person name="Gaut B.S."/>
            <person name="Schmutz J."/>
            <person name="Mayer K.F.X."/>
            <person name="Van de Peer Y."/>
            <person name="Grigoriev I.V."/>
            <person name="Nordborg M."/>
            <person name="Weigel D."/>
            <person name="Guo Y.-L."/>
        </authorList>
    </citation>
    <scope>NUCLEOTIDE SEQUENCE [LARGE SCALE GENOMIC DNA]</scope>
    <source>
        <strain evidence="2">cv. MN47</strain>
    </source>
</reference>
<dbReference type="EMBL" id="GL348932">
    <property type="protein sequence ID" value="EFH38852.1"/>
    <property type="molecule type" value="Genomic_DNA"/>
</dbReference>
<evidence type="ECO:0000313" key="2">
    <source>
        <dbReference type="Proteomes" id="UP000008694"/>
    </source>
</evidence>
<sequence length="171" mass="17826">MVLDGGSVGLEVGVEDLAVDLDRGVVDLEGPADFVAVLGVDLVAELADLAVEIVGLDAVGVSLDDKLVDLLIGVGLVVADTVDLELVKEGRVVEETVAREVGVEGLEDFEFVVSVDDLPVGVAGLDPGPPDDEGLRLAPLEELNPGEEVCCLDVRWFLAAGSVEEFASYNK</sequence>
<organism evidence="2">
    <name type="scientific">Arabidopsis lyrata subsp. lyrata</name>
    <name type="common">Lyre-leaved rock-cress</name>
    <dbReference type="NCBI Taxonomy" id="81972"/>
    <lineage>
        <taxon>Eukaryota</taxon>
        <taxon>Viridiplantae</taxon>
        <taxon>Streptophyta</taxon>
        <taxon>Embryophyta</taxon>
        <taxon>Tracheophyta</taxon>
        <taxon>Spermatophyta</taxon>
        <taxon>Magnoliopsida</taxon>
        <taxon>eudicotyledons</taxon>
        <taxon>Gunneridae</taxon>
        <taxon>Pentapetalae</taxon>
        <taxon>rosids</taxon>
        <taxon>malvids</taxon>
        <taxon>Brassicales</taxon>
        <taxon>Brassicaceae</taxon>
        <taxon>Camelineae</taxon>
        <taxon>Arabidopsis</taxon>
    </lineage>
</organism>
<evidence type="ECO:0000313" key="1">
    <source>
        <dbReference type="EMBL" id="EFH38852.1"/>
    </source>
</evidence>
<dbReference type="Gramene" id="fgenesh1_pg.C_scaffold_301000003">
    <property type="protein sequence ID" value="fgenesh1_pg.C_scaffold_301000003"/>
    <property type="gene ID" value="fgenesh1_pg.C_scaffold_301000003"/>
</dbReference>
<dbReference type="HOGENOM" id="CLU_1565009_0_0_1"/>